<dbReference type="PROSITE" id="PS51257">
    <property type="entry name" value="PROKAR_LIPOPROTEIN"/>
    <property type="match status" value="1"/>
</dbReference>
<evidence type="ECO:0000256" key="1">
    <source>
        <dbReference type="SAM" id="MobiDB-lite"/>
    </source>
</evidence>
<name>A0A2A9F1G8_9MICO</name>
<reference evidence="2 3" key="1">
    <citation type="submission" date="2017-10" db="EMBL/GenBank/DDBJ databases">
        <title>Sequencing the genomes of 1000 actinobacteria strains.</title>
        <authorList>
            <person name="Klenk H.-P."/>
        </authorList>
    </citation>
    <scope>NUCLEOTIDE SEQUENCE [LARGE SCALE GENOMIC DNA]</scope>
    <source>
        <strain evidence="2 3">DSM 21863</strain>
    </source>
</reference>
<keyword evidence="3" id="KW-1185">Reference proteome</keyword>
<dbReference type="EMBL" id="PDJJ01000001">
    <property type="protein sequence ID" value="PFG44259.1"/>
    <property type="molecule type" value="Genomic_DNA"/>
</dbReference>
<proteinExistence type="predicted"/>
<organism evidence="2 3">
    <name type="scientific">Isoptericola jiangsuensis</name>
    <dbReference type="NCBI Taxonomy" id="548579"/>
    <lineage>
        <taxon>Bacteria</taxon>
        <taxon>Bacillati</taxon>
        <taxon>Actinomycetota</taxon>
        <taxon>Actinomycetes</taxon>
        <taxon>Micrococcales</taxon>
        <taxon>Promicromonosporaceae</taxon>
        <taxon>Isoptericola</taxon>
    </lineage>
</organism>
<dbReference type="AlphaFoldDB" id="A0A2A9F1G8"/>
<evidence type="ECO:0000313" key="2">
    <source>
        <dbReference type="EMBL" id="PFG44259.1"/>
    </source>
</evidence>
<feature type="compositionally biased region" description="Low complexity" evidence="1">
    <location>
        <begin position="129"/>
        <end position="149"/>
    </location>
</feature>
<gene>
    <name evidence="2" type="ORF">ATJ88_2979</name>
</gene>
<dbReference type="RefSeq" id="WP_098464489.1">
    <property type="nucleotide sequence ID" value="NZ_PDJJ01000001.1"/>
</dbReference>
<accession>A0A2A9F1G8</accession>
<sequence>MPARNVRFVLPVLPLLALTLGGCGPQEPPAPTGDPAVSTVVRQPTGHTLLLSVDDPAELALAASQQVFDRSPVAVLAAPTGDDDAVRAMQAAAAESLAAPALLVGETVSPQGAAAELERLGVQVAVVVTPDDPTPLDPASADPASPAPTGGAEPAETAADLAGASVVHLEAVEPLMPDEKPPTELPADDAARLRADVAAASAVPTHGPTPSSAALDEVLALTDPQPGQEAAIATLRAAGAVDVPVPHGRIASSARVIEAVDTAQALAVVGVGSSFGPPEEFAWRVAAAEAGTRLPTGAQDLLPARYVTTSADWWDEPADVVARAKDDAAAYVETSSDPVVPTLVVRVGQDADGDLEGERSAALEAMVTRALAADLYVLLDVPLGAAAPADAVEAWEGLLTLGGVGVTLSPEARPSDGTRPPGQVDAAEIEALVTYIEGVVTNSALPPALVAVHQTRPDSVVDRSRLADVADATEAAEVVLVADRTGADVTTGWVWDQVTDGAPDGVHLGWSGPTVPGTLAPELVPADPAPLLVAAS</sequence>
<feature type="region of interest" description="Disordered" evidence="1">
    <location>
        <begin position="129"/>
        <end position="155"/>
    </location>
</feature>
<protein>
    <submittedName>
        <fullName evidence="2">Uncharacterized protein</fullName>
    </submittedName>
</protein>
<dbReference type="OrthoDB" id="9812120at2"/>
<comment type="caution">
    <text evidence="2">The sequence shown here is derived from an EMBL/GenBank/DDBJ whole genome shotgun (WGS) entry which is preliminary data.</text>
</comment>
<dbReference type="Proteomes" id="UP000224130">
    <property type="component" value="Unassembled WGS sequence"/>
</dbReference>
<evidence type="ECO:0000313" key="3">
    <source>
        <dbReference type="Proteomes" id="UP000224130"/>
    </source>
</evidence>